<feature type="compositionally biased region" description="Polar residues" evidence="1">
    <location>
        <begin position="173"/>
        <end position="184"/>
    </location>
</feature>
<dbReference type="EMBL" id="WHUW01000023">
    <property type="protein sequence ID" value="KAF8435930.1"/>
    <property type="molecule type" value="Genomic_DNA"/>
</dbReference>
<comment type="caution">
    <text evidence="2">The sequence shown here is derived from an EMBL/GenBank/DDBJ whole genome shotgun (WGS) entry which is preliminary data.</text>
</comment>
<proteinExistence type="predicted"/>
<feature type="compositionally biased region" description="Pro residues" evidence="1">
    <location>
        <begin position="219"/>
        <end position="228"/>
    </location>
</feature>
<feature type="compositionally biased region" description="Basic and acidic residues" evidence="1">
    <location>
        <begin position="13"/>
        <end position="31"/>
    </location>
</feature>
<name>A0AAD4GBV9_BOLED</name>
<evidence type="ECO:0000313" key="3">
    <source>
        <dbReference type="Proteomes" id="UP001194468"/>
    </source>
</evidence>
<keyword evidence="3" id="KW-1185">Reference proteome</keyword>
<feature type="region of interest" description="Disordered" evidence="1">
    <location>
        <begin position="1"/>
        <end position="63"/>
    </location>
</feature>
<feature type="compositionally biased region" description="Polar residues" evidence="1">
    <location>
        <begin position="34"/>
        <end position="49"/>
    </location>
</feature>
<feature type="compositionally biased region" description="Acidic residues" evidence="1">
    <location>
        <begin position="256"/>
        <end position="265"/>
    </location>
</feature>
<accession>A0AAD4GBV9</accession>
<feature type="region of interest" description="Disordered" evidence="1">
    <location>
        <begin position="126"/>
        <end position="265"/>
    </location>
</feature>
<protein>
    <submittedName>
        <fullName evidence="2">Uncharacterized protein</fullName>
    </submittedName>
</protein>
<gene>
    <name evidence="2" type="ORF">L210DRAFT_989478</name>
</gene>
<evidence type="ECO:0000256" key="1">
    <source>
        <dbReference type="SAM" id="MobiDB-lite"/>
    </source>
</evidence>
<sequence>MPGQTVKAGNYEKGQDTSREDGDAPGHHIDDLGGNTTSVKPVDSPNEQTVSRDQRTGTTVESAVARTCESCREATPMSTMMPNARGQVRMASCQNLRTQQMSWRAVQELGRAARGVSGLDVMANEVTNDTSSESRRLVQKSFTSMDKTHQRRERSTNDPYNSPEPPWPPDIPTNHTSEPTTRQEASIKGENGHVGARTINDRADENDQRSVTNVGDVPNKPPVPPKPPDGAANRANEPQSMKLKGEGERGPSFETEVTEDEADVL</sequence>
<reference evidence="2" key="2">
    <citation type="journal article" date="2020" name="Nat. Commun.">
        <title>Large-scale genome sequencing of mycorrhizal fungi provides insights into the early evolution of symbiotic traits.</title>
        <authorList>
            <person name="Miyauchi S."/>
            <person name="Kiss E."/>
            <person name="Kuo A."/>
            <person name="Drula E."/>
            <person name="Kohler A."/>
            <person name="Sanchez-Garcia M."/>
            <person name="Morin E."/>
            <person name="Andreopoulos B."/>
            <person name="Barry K.W."/>
            <person name="Bonito G."/>
            <person name="Buee M."/>
            <person name="Carver A."/>
            <person name="Chen C."/>
            <person name="Cichocki N."/>
            <person name="Clum A."/>
            <person name="Culley D."/>
            <person name="Crous P.W."/>
            <person name="Fauchery L."/>
            <person name="Girlanda M."/>
            <person name="Hayes R.D."/>
            <person name="Keri Z."/>
            <person name="LaButti K."/>
            <person name="Lipzen A."/>
            <person name="Lombard V."/>
            <person name="Magnuson J."/>
            <person name="Maillard F."/>
            <person name="Murat C."/>
            <person name="Nolan M."/>
            <person name="Ohm R.A."/>
            <person name="Pangilinan J."/>
            <person name="Pereira M.F."/>
            <person name="Perotto S."/>
            <person name="Peter M."/>
            <person name="Pfister S."/>
            <person name="Riley R."/>
            <person name="Sitrit Y."/>
            <person name="Stielow J.B."/>
            <person name="Szollosi G."/>
            <person name="Zifcakova L."/>
            <person name="Stursova M."/>
            <person name="Spatafora J.W."/>
            <person name="Tedersoo L."/>
            <person name="Vaario L.M."/>
            <person name="Yamada A."/>
            <person name="Yan M."/>
            <person name="Wang P."/>
            <person name="Xu J."/>
            <person name="Bruns T."/>
            <person name="Baldrian P."/>
            <person name="Vilgalys R."/>
            <person name="Dunand C."/>
            <person name="Henrissat B."/>
            <person name="Grigoriev I.V."/>
            <person name="Hibbett D."/>
            <person name="Nagy L.G."/>
            <person name="Martin F.M."/>
        </authorList>
    </citation>
    <scope>NUCLEOTIDE SEQUENCE</scope>
    <source>
        <strain evidence="2">BED1</strain>
    </source>
</reference>
<evidence type="ECO:0000313" key="2">
    <source>
        <dbReference type="EMBL" id="KAF8435930.1"/>
    </source>
</evidence>
<feature type="compositionally biased region" description="Pro residues" evidence="1">
    <location>
        <begin position="162"/>
        <end position="171"/>
    </location>
</feature>
<organism evidence="2 3">
    <name type="scientific">Boletus edulis BED1</name>
    <dbReference type="NCBI Taxonomy" id="1328754"/>
    <lineage>
        <taxon>Eukaryota</taxon>
        <taxon>Fungi</taxon>
        <taxon>Dikarya</taxon>
        <taxon>Basidiomycota</taxon>
        <taxon>Agaricomycotina</taxon>
        <taxon>Agaricomycetes</taxon>
        <taxon>Agaricomycetidae</taxon>
        <taxon>Boletales</taxon>
        <taxon>Boletineae</taxon>
        <taxon>Boletaceae</taxon>
        <taxon>Boletoideae</taxon>
        <taxon>Boletus</taxon>
    </lineage>
</organism>
<dbReference type="AlphaFoldDB" id="A0AAD4GBV9"/>
<dbReference type="Proteomes" id="UP001194468">
    <property type="component" value="Unassembled WGS sequence"/>
</dbReference>
<feature type="compositionally biased region" description="Basic and acidic residues" evidence="1">
    <location>
        <begin position="199"/>
        <end position="208"/>
    </location>
</feature>
<reference evidence="2" key="1">
    <citation type="submission" date="2019-10" db="EMBL/GenBank/DDBJ databases">
        <authorList>
            <consortium name="DOE Joint Genome Institute"/>
            <person name="Kuo A."/>
            <person name="Miyauchi S."/>
            <person name="Kiss E."/>
            <person name="Drula E."/>
            <person name="Kohler A."/>
            <person name="Sanchez-Garcia M."/>
            <person name="Andreopoulos B."/>
            <person name="Barry K.W."/>
            <person name="Bonito G."/>
            <person name="Buee M."/>
            <person name="Carver A."/>
            <person name="Chen C."/>
            <person name="Cichocki N."/>
            <person name="Clum A."/>
            <person name="Culley D."/>
            <person name="Crous P.W."/>
            <person name="Fauchery L."/>
            <person name="Girlanda M."/>
            <person name="Hayes R."/>
            <person name="Keri Z."/>
            <person name="LaButti K."/>
            <person name="Lipzen A."/>
            <person name="Lombard V."/>
            <person name="Magnuson J."/>
            <person name="Maillard F."/>
            <person name="Morin E."/>
            <person name="Murat C."/>
            <person name="Nolan M."/>
            <person name="Ohm R."/>
            <person name="Pangilinan J."/>
            <person name="Pereira M."/>
            <person name="Perotto S."/>
            <person name="Peter M."/>
            <person name="Riley R."/>
            <person name="Sitrit Y."/>
            <person name="Stielow B."/>
            <person name="Szollosi G."/>
            <person name="Zifcakova L."/>
            <person name="Stursova M."/>
            <person name="Spatafora J.W."/>
            <person name="Tedersoo L."/>
            <person name="Vaario L.-M."/>
            <person name="Yamada A."/>
            <person name="Yan M."/>
            <person name="Wang P."/>
            <person name="Xu J."/>
            <person name="Bruns T."/>
            <person name="Baldrian P."/>
            <person name="Vilgalys R."/>
            <person name="Henrissat B."/>
            <person name="Grigoriev I.V."/>
            <person name="Hibbett D."/>
            <person name="Nagy L.G."/>
            <person name="Martin F.M."/>
        </authorList>
    </citation>
    <scope>NUCLEOTIDE SEQUENCE</scope>
    <source>
        <strain evidence="2">BED1</strain>
    </source>
</reference>